<feature type="transmembrane region" description="Helical" evidence="1">
    <location>
        <begin position="12"/>
        <end position="34"/>
    </location>
</feature>
<geneLocation type="plasmid" evidence="3">
    <name>pWBG745</name>
</geneLocation>
<feature type="transmembrane region" description="Helical" evidence="1">
    <location>
        <begin position="46"/>
        <end position="70"/>
    </location>
</feature>
<feature type="domain" description="CAAX prenyl protease 2/Lysostaphin resistance protein A-like" evidence="2">
    <location>
        <begin position="127"/>
        <end position="233"/>
    </location>
</feature>
<name>D2J7D0_STAAU</name>
<reference evidence="3" key="1">
    <citation type="submission" date="2009-08" db="EMBL/GenBank/DDBJ databases">
        <authorList>
            <person name="Gill J."/>
            <person name="Borman J."/>
            <person name="Shetty J."/>
            <person name="Hostetler J."/>
            <person name="Durkin S."/>
            <person name="Montgomery B."/>
        </authorList>
    </citation>
    <scope>NUCLEOTIDE SEQUENCE</scope>
    <source>
        <strain evidence="3">WB43S</strain>
        <strain evidence="4">WBG8381</strain>
        <plasmid evidence="3">pWBG745</plasmid>
        <plasmid evidence="5">pWBG748</plasmid>
        <plasmid evidence="4">pWBG749</plasmid>
    </source>
</reference>
<geneLocation type="plasmid" evidence="4">
    <name>pWBG749</name>
</geneLocation>
<feature type="transmembrane region" description="Helical" evidence="1">
    <location>
        <begin position="220"/>
        <end position="237"/>
    </location>
</feature>
<keyword evidence="1" id="KW-0812">Transmembrane</keyword>
<dbReference type="RefSeq" id="WP_001632012.1">
    <property type="nucleotide sequence ID" value="NC_013325.1"/>
</dbReference>
<reference evidence="3" key="2">
    <citation type="submission" date="2009-12" db="EMBL/GenBank/DDBJ databases">
        <authorList>
            <person name="Summers A.O."/>
            <person name="Shearer J."/>
            <person name="Wireman J."/>
        </authorList>
    </citation>
    <scope>NUCLEOTIDE SEQUENCE</scope>
    <source>
        <strain evidence="3">WB43S</strain>
        <strain evidence="4">WBG8381</strain>
        <plasmid evidence="3">pWBG745</plasmid>
        <plasmid evidence="5">pWBG748</plasmid>
        <plasmid evidence="4">pWBG749</plasmid>
    </source>
</reference>
<evidence type="ECO:0000259" key="2">
    <source>
        <dbReference type="Pfam" id="PF02517"/>
    </source>
</evidence>
<dbReference type="GO" id="GO:0004175">
    <property type="term" value="F:endopeptidase activity"/>
    <property type="evidence" value="ECO:0007669"/>
    <property type="project" value="UniProtKB-ARBA"/>
</dbReference>
<dbReference type="PANTHER" id="PTHR36435">
    <property type="entry name" value="SLR1288 PROTEIN"/>
    <property type="match status" value="1"/>
</dbReference>
<dbReference type="AlphaFoldDB" id="D2J7D0"/>
<organism evidence="3">
    <name type="scientific">Staphylococcus aureus</name>
    <dbReference type="NCBI Taxonomy" id="1280"/>
    <lineage>
        <taxon>Bacteria</taxon>
        <taxon>Bacillati</taxon>
        <taxon>Bacillota</taxon>
        <taxon>Bacilli</taxon>
        <taxon>Bacillales</taxon>
        <taxon>Staphylococcaceae</taxon>
        <taxon>Staphylococcus</taxon>
    </lineage>
</organism>
<dbReference type="InterPro" id="IPR052710">
    <property type="entry name" value="CAAX_protease"/>
</dbReference>
<dbReference type="EMBL" id="GQ915265">
    <property type="protein sequence ID" value="ACZ66204.1"/>
    <property type="molecule type" value="Genomic_DNA"/>
</dbReference>
<keyword evidence="1" id="KW-0472">Membrane</keyword>
<evidence type="ECO:0000313" key="5">
    <source>
        <dbReference type="EMBL" id="ACZ66204.1"/>
    </source>
</evidence>
<dbReference type="PANTHER" id="PTHR36435:SF1">
    <property type="entry name" value="CAAX AMINO TERMINAL PROTEASE FAMILY PROTEIN"/>
    <property type="match status" value="1"/>
</dbReference>
<dbReference type="GO" id="GO:0080120">
    <property type="term" value="P:CAAX-box protein maturation"/>
    <property type="evidence" value="ECO:0007669"/>
    <property type="project" value="UniProtKB-ARBA"/>
</dbReference>
<evidence type="ECO:0000256" key="1">
    <source>
        <dbReference type="SAM" id="Phobius"/>
    </source>
</evidence>
<gene>
    <name evidence="3" type="ORF">SAP028A_028</name>
    <name evidence="5" type="ORF">SAP030A_008</name>
    <name evidence="4" type="ORF">SAP031A_021</name>
</gene>
<geneLocation type="plasmid" evidence="5">
    <name>pWBG748</name>
</geneLocation>
<feature type="transmembrane region" description="Helical" evidence="1">
    <location>
        <begin position="173"/>
        <end position="191"/>
    </location>
</feature>
<dbReference type="EMBL" id="GQ900389">
    <property type="protein sequence ID" value="ACZ58679.1"/>
    <property type="molecule type" value="Genomic_DNA"/>
</dbReference>
<evidence type="ECO:0000313" key="4">
    <source>
        <dbReference type="EMBL" id="ACZ58763.1"/>
    </source>
</evidence>
<dbReference type="PATRIC" id="fig|1280.4347.peg.7"/>
<keyword evidence="1" id="KW-1133">Transmembrane helix</keyword>
<feature type="transmembrane region" description="Helical" evidence="1">
    <location>
        <begin position="82"/>
        <end position="102"/>
    </location>
</feature>
<evidence type="ECO:0000313" key="3">
    <source>
        <dbReference type="EMBL" id="ACZ58679.1"/>
    </source>
</evidence>
<sequence length="268" mass="31433">MKNTKNWYESLFSGVYDGLKISFPLVLIYLIAYIHDSLSFNPSINVIRWSFGVIVSTLIFFLIFKFKFFAKDWKLTFTNKSFLIVIGSSILINLIGYFQNVFDLYKESKNQKIIEEKLQNNQDHLHFYFVDMVIVAPIYEEIIFRGIIYFYFIKAIEKLFSQKSWEINARYSVIMCNGMFIMTSSLLFAYLHAWDTYIEAIPYLSMGIILSAVVVISKNIINSILIHMINNFFAFMYVETKEIFSLLIALIAVAIIMCLLELKRKRIS</sequence>
<accession>D2J7D0</accession>
<feature type="transmembrane region" description="Helical" evidence="1">
    <location>
        <begin position="127"/>
        <end position="152"/>
    </location>
</feature>
<feature type="transmembrane region" description="Helical" evidence="1">
    <location>
        <begin position="243"/>
        <end position="262"/>
    </location>
</feature>
<dbReference type="EMBL" id="GQ900391">
    <property type="protein sequence ID" value="ACZ58763.1"/>
    <property type="molecule type" value="Genomic_DNA"/>
</dbReference>
<proteinExistence type="predicted"/>
<dbReference type="Pfam" id="PF02517">
    <property type="entry name" value="Rce1-like"/>
    <property type="match status" value="1"/>
</dbReference>
<dbReference type="InterPro" id="IPR003675">
    <property type="entry name" value="Rce1/LyrA-like_dom"/>
</dbReference>
<feature type="transmembrane region" description="Helical" evidence="1">
    <location>
        <begin position="197"/>
        <end position="215"/>
    </location>
</feature>
<protein>
    <recommendedName>
        <fullName evidence="2">CAAX prenyl protease 2/Lysostaphin resistance protein A-like domain-containing protein</fullName>
    </recommendedName>
</protein>
<keyword evidence="3" id="KW-0614">Plasmid</keyword>